<dbReference type="GeneID" id="70235002"/>
<dbReference type="Gene3D" id="3.30.40.10">
    <property type="entry name" value="Zinc/RING finger domain, C3HC4 (zinc finger)"/>
    <property type="match status" value="1"/>
</dbReference>
<sequence length="465" mass="52978">MSSSSAAPSATATQANVAGNFIGSKPSTVLFFIALCVGVIIAVLFIFFTFRYLVRSRYGLYSPAPQFARNPFYMGPTGRASMNGLQPYFEHDMAFNFANNRPPNASRYHPSDRYSRKRKLTQEEVDDLFPIKTYAKWLNGGQEDVINRNEGVLVYEEDTTRQQQQSTPSPAHRDENSISSVHELPQETDLADQGKFEQIELTETAPATASSVDQDHLHFTSGVCAICLDNLLDDDEVRGLICGHVFHADCIDPWLVNRRGCCPMCKRDYYMRDRSRRRHGNHGQGDRDLDSIFNDSDSISDLYFPRSTKYKAQTLLACLQLVRSGQYSSNTENPVATASEAPPTAPLEDTTRMSNTDFSRPPMPDVHALQSSILEIINERPFSPEDLDNIDVKAFEHVNTKFSWIRTVFWRIMGIHKEDLYYHFVLHFYELNREQRLARQNEPAEQSNDQNAHPPQQQQTPEQMV</sequence>
<name>A0A9P8T6X7_9ASCO</name>
<evidence type="ECO:0000256" key="2">
    <source>
        <dbReference type="SAM" id="MobiDB-lite"/>
    </source>
</evidence>
<evidence type="ECO:0000259" key="4">
    <source>
        <dbReference type="PROSITE" id="PS50089"/>
    </source>
</evidence>
<dbReference type="GO" id="GO:0006511">
    <property type="term" value="P:ubiquitin-dependent protein catabolic process"/>
    <property type="evidence" value="ECO:0007669"/>
    <property type="project" value="TreeGrafter"/>
</dbReference>
<keyword evidence="3" id="KW-0812">Transmembrane</keyword>
<evidence type="ECO:0000313" key="5">
    <source>
        <dbReference type="EMBL" id="KAH3667386.1"/>
    </source>
</evidence>
<dbReference type="SUPFAM" id="SSF57850">
    <property type="entry name" value="RING/U-box"/>
    <property type="match status" value="1"/>
</dbReference>
<protein>
    <recommendedName>
        <fullName evidence="4">RING-type domain-containing protein</fullName>
    </recommendedName>
</protein>
<organism evidence="5 6">
    <name type="scientific">Ogataea philodendri</name>
    <dbReference type="NCBI Taxonomy" id="1378263"/>
    <lineage>
        <taxon>Eukaryota</taxon>
        <taxon>Fungi</taxon>
        <taxon>Dikarya</taxon>
        <taxon>Ascomycota</taxon>
        <taxon>Saccharomycotina</taxon>
        <taxon>Pichiomycetes</taxon>
        <taxon>Pichiales</taxon>
        <taxon>Pichiaceae</taxon>
        <taxon>Ogataea</taxon>
    </lineage>
</organism>
<feature type="compositionally biased region" description="Polar residues" evidence="2">
    <location>
        <begin position="443"/>
        <end position="465"/>
    </location>
</feature>
<keyword evidence="3" id="KW-0472">Membrane</keyword>
<dbReference type="SMART" id="SM00184">
    <property type="entry name" value="RING"/>
    <property type="match status" value="1"/>
</dbReference>
<keyword evidence="1" id="KW-0863">Zinc-finger</keyword>
<dbReference type="InterPro" id="IPR013083">
    <property type="entry name" value="Znf_RING/FYVE/PHD"/>
</dbReference>
<keyword evidence="1" id="KW-0479">Metal-binding</keyword>
<keyword evidence="3" id="KW-1133">Transmembrane helix</keyword>
<evidence type="ECO:0000256" key="3">
    <source>
        <dbReference type="SAM" id="Phobius"/>
    </source>
</evidence>
<dbReference type="OrthoDB" id="8062037at2759"/>
<dbReference type="GO" id="GO:0061630">
    <property type="term" value="F:ubiquitin protein ligase activity"/>
    <property type="evidence" value="ECO:0007669"/>
    <property type="project" value="TreeGrafter"/>
</dbReference>
<dbReference type="EMBL" id="JAEUBE010000183">
    <property type="protein sequence ID" value="KAH3667386.1"/>
    <property type="molecule type" value="Genomic_DNA"/>
</dbReference>
<accession>A0A9P8T6X7</accession>
<dbReference type="RefSeq" id="XP_046062198.1">
    <property type="nucleotide sequence ID" value="XM_046203970.1"/>
</dbReference>
<dbReference type="CDD" id="cd16473">
    <property type="entry name" value="RING-H2_RNF103"/>
    <property type="match status" value="1"/>
</dbReference>
<dbReference type="InterPro" id="IPR001841">
    <property type="entry name" value="Znf_RING"/>
</dbReference>
<feature type="region of interest" description="Disordered" evidence="2">
    <location>
        <begin position="438"/>
        <end position="465"/>
    </location>
</feature>
<dbReference type="PANTHER" id="PTHR22765">
    <property type="entry name" value="RING FINGER AND PROTEASE ASSOCIATED DOMAIN-CONTAINING"/>
    <property type="match status" value="1"/>
</dbReference>
<dbReference type="AlphaFoldDB" id="A0A9P8T6X7"/>
<dbReference type="GO" id="GO:0005737">
    <property type="term" value="C:cytoplasm"/>
    <property type="evidence" value="ECO:0007669"/>
    <property type="project" value="TreeGrafter"/>
</dbReference>
<feature type="region of interest" description="Disordered" evidence="2">
    <location>
        <begin position="157"/>
        <end position="177"/>
    </location>
</feature>
<keyword evidence="6" id="KW-1185">Reference proteome</keyword>
<dbReference type="GO" id="GO:0008270">
    <property type="term" value="F:zinc ion binding"/>
    <property type="evidence" value="ECO:0007669"/>
    <property type="project" value="UniProtKB-KW"/>
</dbReference>
<reference evidence="5" key="1">
    <citation type="journal article" date="2021" name="Open Biol.">
        <title>Shared evolutionary footprints suggest mitochondrial oxidative damage underlies multiple complex I losses in fungi.</title>
        <authorList>
            <person name="Schikora-Tamarit M.A."/>
            <person name="Marcet-Houben M."/>
            <person name="Nosek J."/>
            <person name="Gabaldon T."/>
        </authorList>
    </citation>
    <scope>NUCLEOTIDE SEQUENCE</scope>
    <source>
        <strain evidence="5">CBS6075</strain>
    </source>
</reference>
<keyword evidence="1" id="KW-0862">Zinc</keyword>
<evidence type="ECO:0000256" key="1">
    <source>
        <dbReference type="PROSITE-ProRule" id="PRU00175"/>
    </source>
</evidence>
<reference evidence="5" key="2">
    <citation type="submission" date="2021-01" db="EMBL/GenBank/DDBJ databases">
        <authorList>
            <person name="Schikora-Tamarit M.A."/>
        </authorList>
    </citation>
    <scope>NUCLEOTIDE SEQUENCE</scope>
    <source>
        <strain evidence="5">CBS6075</strain>
    </source>
</reference>
<proteinExistence type="predicted"/>
<comment type="caution">
    <text evidence="5">The sequence shown here is derived from an EMBL/GenBank/DDBJ whole genome shotgun (WGS) entry which is preliminary data.</text>
</comment>
<evidence type="ECO:0000313" key="6">
    <source>
        <dbReference type="Proteomes" id="UP000769157"/>
    </source>
</evidence>
<dbReference type="PROSITE" id="PS50089">
    <property type="entry name" value="ZF_RING_2"/>
    <property type="match status" value="1"/>
</dbReference>
<dbReference type="InterPro" id="IPR051826">
    <property type="entry name" value="E3_ubiquitin-ligase_domain"/>
</dbReference>
<dbReference type="PANTHER" id="PTHR22765:SF416">
    <property type="entry name" value="E3 UBIQUITIN-PROTEIN LIGASE GODZILLA"/>
    <property type="match status" value="1"/>
</dbReference>
<feature type="region of interest" description="Disordered" evidence="2">
    <location>
        <begin position="330"/>
        <end position="364"/>
    </location>
</feature>
<dbReference type="Pfam" id="PF13639">
    <property type="entry name" value="zf-RING_2"/>
    <property type="match status" value="1"/>
</dbReference>
<feature type="domain" description="RING-type" evidence="4">
    <location>
        <begin position="224"/>
        <end position="266"/>
    </location>
</feature>
<gene>
    <name evidence="5" type="ORF">OGAPHI_003035</name>
</gene>
<feature type="transmembrane region" description="Helical" evidence="3">
    <location>
        <begin position="29"/>
        <end position="54"/>
    </location>
</feature>
<dbReference type="Proteomes" id="UP000769157">
    <property type="component" value="Unassembled WGS sequence"/>
</dbReference>